<protein>
    <submittedName>
        <fullName evidence="1">Uncharacterized protein</fullName>
    </submittedName>
</protein>
<accession>A0ACB9H065</accession>
<dbReference type="Proteomes" id="UP001055811">
    <property type="component" value="Linkage Group LG01"/>
</dbReference>
<name>A0ACB9H065_CICIN</name>
<sequence length="306" mass="35512">MHQLIKEMGREVVHQESPKDPGKRSKLWRHQDCFEVLQDHTGTKRVEGLMLASEMYKEAKSTCSSNESLGKAKHGNDRVWDGFKFIGSLKILNLSHSVELIETPIFDGLPRLESLILKSCARMKLALKVFHEFGIFSTFVPEKQIPSRFMYREGGSQISFVVPSRHDGLRLRGFSLCAMLSPPATNLHAVVEMKVYNLTKDLLWTYEYGFLDFIRKVKKRAWLSFWRCGNLLEVGDKFHARIKIDSGIVVKECCINLIYEDDEEVDGERKEAHHDQMLWTDKMHKDISDYVHIGGRYLFHSLIWIH</sequence>
<dbReference type="EMBL" id="CM042009">
    <property type="protein sequence ID" value="KAI3788848.1"/>
    <property type="molecule type" value="Genomic_DNA"/>
</dbReference>
<proteinExistence type="predicted"/>
<evidence type="ECO:0000313" key="2">
    <source>
        <dbReference type="Proteomes" id="UP001055811"/>
    </source>
</evidence>
<reference evidence="2" key="1">
    <citation type="journal article" date="2022" name="Mol. Ecol. Resour.">
        <title>The genomes of chicory, endive, great burdock and yacon provide insights into Asteraceae palaeo-polyploidization history and plant inulin production.</title>
        <authorList>
            <person name="Fan W."/>
            <person name="Wang S."/>
            <person name="Wang H."/>
            <person name="Wang A."/>
            <person name="Jiang F."/>
            <person name="Liu H."/>
            <person name="Zhao H."/>
            <person name="Xu D."/>
            <person name="Zhang Y."/>
        </authorList>
    </citation>
    <scope>NUCLEOTIDE SEQUENCE [LARGE SCALE GENOMIC DNA]</scope>
    <source>
        <strain evidence="2">cv. Punajuju</strain>
    </source>
</reference>
<keyword evidence="2" id="KW-1185">Reference proteome</keyword>
<organism evidence="1 2">
    <name type="scientific">Cichorium intybus</name>
    <name type="common">Chicory</name>
    <dbReference type="NCBI Taxonomy" id="13427"/>
    <lineage>
        <taxon>Eukaryota</taxon>
        <taxon>Viridiplantae</taxon>
        <taxon>Streptophyta</taxon>
        <taxon>Embryophyta</taxon>
        <taxon>Tracheophyta</taxon>
        <taxon>Spermatophyta</taxon>
        <taxon>Magnoliopsida</taxon>
        <taxon>eudicotyledons</taxon>
        <taxon>Gunneridae</taxon>
        <taxon>Pentapetalae</taxon>
        <taxon>asterids</taxon>
        <taxon>campanulids</taxon>
        <taxon>Asterales</taxon>
        <taxon>Asteraceae</taxon>
        <taxon>Cichorioideae</taxon>
        <taxon>Cichorieae</taxon>
        <taxon>Cichoriinae</taxon>
        <taxon>Cichorium</taxon>
    </lineage>
</organism>
<reference evidence="1 2" key="2">
    <citation type="journal article" date="2022" name="Mol. Ecol. Resour.">
        <title>The genomes of chicory, endive, great burdock and yacon provide insights into Asteraceae paleo-polyploidization history and plant inulin production.</title>
        <authorList>
            <person name="Fan W."/>
            <person name="Wang S."/>
            <person name="Wang H."/>
            <person name="Wang A."/>
            <person name="Jiang F."/>
            <person name="Liu H."/>
            <person name="Zhao H."/>
            <person name="Xu D."/>
            <person name="Zhang Y."/>
        </authorList>
    </citation>
    <scope>NUCLEOTIDE SEQUENCE [LARGE SCALE GENOMIC DNA]</scope>
    <source>
        <strain evidence="2">cv. Punajuju</strain>
        <tissue evidence="1">Leaves</tissue>
    </source>
</reference>
<evidence type="ECO:0000313" key="1">
    <source>
        <dbReference type="EMBL" id="KAI3788848.1"/>
    </source>
</evidence>
<gene>
    <name evidence="1" type="ORF">L2E82_01626</name>
</gene>
<comment type="caution">
    <text evidence="1">The sequence shown here is derived from an EMBL/GenBank/DDBJ whole genome shotgun (WGS) entry which is preliminary data.</text>
</comment>